<dbReference type="GO" id="GO:0008270">
    <property type="term" value="F:zinc ion binding"/>
    <property type="evidence" value="ECO:0007669"/>
    <property type="project" value="UniProtKB-KW"/>
</dbReference>
<feature type="region of interest" description="Disordered" evidence="2">
    <location>
        <begin position="146"/>
        <end position="168"/>
    </location>
</feature>
<dbReference type="EMBL" id="JBHFQA010000015">
    <property type="protein sequence ID" value="KAL2086737.1"/>
    <property type="molecule type" value="Genomic_DNA"/>
</dbReference>
<keyword evidence="1" id="KW-0862">Zinc</keyword>
<keyword evidence="5" id="KW-1185">Reference proteome</keyword>
<dbReference type="Gene3D" id="3.30.160.60">
    <property type="entry name" value="Classic Zinc Finger"/>
    <property type="match status" value="1"/>
</dbReference>
<protein>
    <recommendedName>
        <fullName evidence="3">C2H2-type domain-containing protein</fullName>
    </recommendedName>
</protein>
<sequence length="1282" mass="144797">MTWNCKLCTVAFNTKSGLLTHYRLQHSHYSRICPLPCLYTDCICTCQTFPALKAHLSRCHPEQPVSHSLHSQGPVIFKCPLCTFQQPLSQSAVFSHLRRHLKNHETVECPYKDCSYSTNVYSSFNTHQSREHQADLVSDFQTEIASEDPRNLTTASEETSEECPGLSRELENRGHVETVSLRNQLKKNVSSLFLKMQAILHISNTATQEIVDHLNEIFSFSEPLIKEAVHDVLTKNGHCVSESALSEVVAAVIDCNVLSTSTCKGAELSTAKRRKTFIEHNYPCIMPVEYQLEPGHTSMYVPILSMIQELFRSTDILDKISETNTEFSQYASCANGSYFIENELLSTGDLVLPLQLYIDDLELCNPLGTSRKIHKVCAVYWILANLPPKYRSTLHAIQLAILVKVTDLRKYGYAAVLAPLLRDVHTLEMDGVFIEGLGQNVKGTVFCVSADNLAAHGLGGFVESFTSGFVCRFCLGSVEQYQESEVRDGTFASRTKTRHDLHVQTVKESDTLRSHFGVKGGCVLQESLDYFHALTGFPPDILHDLLEGIVPMELSLCLKEMIRLKYFTLDFLNNKISTFPYQHADKVNRPQPLPLTSFSRGTIGGNGHENATLLRLLPLLIGSVVPEGDRVWAVLMELKEVVELALCPSFTDETLDYLAFKISDHRQALLEVFPEVRLRPKHHYVEHYPALIKCFGPLLHLWTMRFEAKHRFFKRVVHDVQNFKNILKTMAIRHQHMMAYHLASQSFFKPNTQATRVDSLHSMMLQSVLFFVCFSTMTDASPALLLRVVIPDQPPRKLKLRSRPDSVDSLILTLKRELELDLDVDLLYEDPDFDGKLTALTDINELPQKSVVHITFSQDSSSIASTVLLSDVSSPERLSRWPPGPFPIPTFSFDVELKLRDGNAEFEKNNTHLIVTRDMKHNILDNLASTIYGFKAYPSDKEIAKAAEALVAKHPCLTEAGSETGWNGWKNSIKFKMGNYRNKMRRAGCTEVAVNAGKRSKSHPDRESSHSNIKRPKRAEVNFLPNFPKGKDESHLEELRQTIVDECQKTEKDLSLIRKLMEATFPLRRQTVVVSCPPVNEIMDLWPALKMESEIYAEYQRITNQNLPNTFYAELDRHLPRMMTLFRQKAAKTGKTADALASILKLHDEQVKGEQTFSTDCWSWSLISVFLFIQDDSDEPDLDGVVLGLLTFSSENDASIYNALRVSVVIEGAIVMSVLRHTDAFLVLFGLMYALHLSYPKALNNTFEFVQKVLLGLDGGKLSPKLQTMKNDLSRVGSVRGV</sequence>
<feature type="domain" description="C2H2-type" evidence="3">
    <location>
        <begin position="3"/>
        <end position="27"/>
    </location>
</feature>
<evidence type="ECO:0000313" key="4">
    <source>
        <dbReference type="EMBL" id="KAL2086737.1"/>
    </source>
</evidence>
<evidence type="ECO:0000256" key="1">
    <source>
        <dbReference type="PROSITE-ProRule" id="PRU00042"/>
    </source>
</evidence>
<reference evidence="4 5" key="1">
    <citation type="submission" date="2024-09" db="EMBL/GenBank/DDBJ databases">
        <title>A chromosome-level genome assembly of Gray's grenadier anchovy, Coilia grayii.</title>
        <authorList>
            <person name="Fu Z."/>
        </authorList>
    </citation>
    <scope>NUCLEOTIDE SEQUENCE [LARGE SCALE GENOMIC DNA]</scope>
    <source>
        <strain evidence="4">G4</strain>
        <tissue evidence="4">Muscle</tissue>
    </source>
</reference>
<comment type="caution">
    <text evidence="4">The sequence shown here is derived from an EMBL/GenBank/DDBJ whole genome shotgun (WGS) entry which is preliminary data.</text>
</comment>
<evidence type="ECO:0000259" key="3">
    <source>
        <dbReference type="PROSITE" id="PS50157"/>
    </source>
</evidence>
<dbReference type="PANTHER" id="PTHR31025">
    <property type="entry name" value="SI:CH211-196P9.1-RELATED"/>
    <property type="match status" value="1"/>
</dbReference>
<keyword evidence="1" id="KW-0863">Zinc-finger</keyword>
<proteinExistence type="predicted"/>
<gene>
    <name evidence="4" type="ORF">ACEWY4_017796</name>
</gene>
<accession>A0ABD1JHT6</accession>
<dbReference type="PANTHER" id="PTHR31025:SF19">
    <property type="entry name" value="SI:CH73-42K18.1-RELATED"/>
    <property type="match status" value="1"/>
</dbReference>
<dbReference type="SMART" id="SM00355">
    <property type="entry name" value="ZnF_C2H2"/>
    <property type="match status" value="4"/>
</dbReference>
<evidence type="ECO:0000313" key="5">
    <source>
        <dbReference type="Proteomes" id="UP001591681"/>
    </source>
</evidence>
<organism evidence="4 5">
    <name type="scientific">Coilia grayii</name>
    <name type="common">Gray's grenadier anchovy</name>
    <dbReference type="NCBI Taxonomy" id="363190"/>
    <lineage>
        <taxon>Eukaryota</taxon>
        <taxon>Metazoa</taxon>
        <taxon>Chordata</taxon>
        <taxon>Craniata</taxon>
        <taxon>Vertebrata</taxon>
        <taxon>Euteleostomi</taxon>
        <taxon>Actinopterygii</taxon>
        <taxon>Neopterygii</taxon>
        <taxon>Teleostei</taxon>
        <taxon>Clupei</taxon>
        <taxon>Clupeiformes</taxon>
        <taxon>Clupeoidei</taxon>
        <taxon>Engraulidae</taxon>
        <taxon>Coilinae</taxon>
        <taxon>Coilia</taxon>
    </lineage>
</organism>
<dbReference type="PROSITE" id="PS00028">
    <property type="entry name" value="ZINC_FINGER_C2H2_1"/>
    <property type="match status" value="1"/>
</dbReference>
<feature type="region of interest" description="Disordered" evidence="2">
    <location>
        <begin position="994"/>
        <end position="1017"/>
    </location>
</feature>
<dbReference type="PROSITE" id="PS50157">
    <property type="entry name" value="ZINC_FINGER_C2H2_2"/>
    <property type="match status" value="1"/>
</dbReference>
<name>A0ABD1JHT6_9TELE</name>
<dbReference type="InterPro" id="IPR013087">
    <property type="entry name" value="Znf_C2H2_type"/>
</dbReference>
<dbReference type="Proteomes" id="UP001591681">
    <property type="component" value="Unassembled WGS sequence"/>
</dbReference>
<keyword evidence="1" id="KW-0479">Metal-binding</keyword>
<evidence type="ECO:0000256" key="2">
    <source>
        <dbReference type="SAM" id="MobiDB-lite"/>
    </source>
</evidence>